<reference evidence="2" key="1">
    <citation type="submission" date="2016-04" db="EMBL/GenBank/DDBJ databases">
        <authorList>
            <person name="Nguyen H.D."/>
            <person name="Kesanakurti P."/>
            <person name="Cullis J."/>
            <person name="Levesque C.A."/>
            <person name="Hambleton S."/>
        </authorList>
    </citation>
    <scope>NUCLEOTIDE SEQUENCE</scope>
    <source>
        <strain evidence="2">DAOMC 238032</strain>
    </source>
</reference>
<feature type="compositionally biased region" description="Polar residues" evidence="1">
    <location>
        <begin position="153"/>
        <end position="168"/>
    </location>
</feature>
<evidence type="ECO:0000313" key="3">
    <source>
        <dbReference type="Proteomes" id="UP000077671"/>
    </source>
</evidence>
<dbReference type="AlphaFoldDB" id="A0A8T8SYE8"/>
<evidence type="ECO:0000256" key="1">
    <source>
        <dbReference type="SAM" id="MobiDB-lite"/>
    </source>
</evidence>
<feature type="region of interest" description="Disordered" evidence="1">
    <location>
        <begin position="265"/>
        <end position="296"/>
    </location>
</feature>
<dbReference type="EMBL" id="LWDD02001199">
    <property type="protein sequence ID" value="KAE8251397.1"/>
    <property type="molecule type" value="Genomic_DNA"/>
</dbReference>
<proteinExistence type="predicted"/>
<name>A0A8T8SYE8_9BASI</name>
<protein>
    <submittedName>
        <fullName evidence="2">Uncharacterized protein</fullName>
    </submittedName>
</protein>
<evidence type="ECO:0000313" key="2">
    <source>
        <dbReference type="EMBL" id="KAE8251397.1"/>
    </source>
</evidence>
<comment type="caution">
    <text evidence="2">The sequence shown here is derived from an EMBL/GenBank/DDBJ whole genome shotgun (WGS) entry which is preliminary data.</text>
</comment>
<feature type="compositionally biased region" description="Acidic residues" evidence="1">
    <location>
        <begin position="169"/>
        <end position="179"/>
    </location>
</feature>
<sequence>MSSTRSIHEAACSATCAPATTGPGAPITYDPSSTSPRANSGDDSMDDSMSELLQQLSAALEPTASQACIARLNPATREVLSSAYYALKGFVDQGINMDWSGVQAALDHMTDEAAQDTVVNVLRQWFDTAAVCNLEDAFRKFLPNQGGVLEAPQPTTESTEAQKVNETNGDQDMDDEEGTDDGHGQGAVVLGESYTQNQSHSSPFGNELYQTQPALANTDANLYCGPLSARTSKDLTAEDPLVQTPPEIEEMISSFPPTQTLAQVRSMSSPPSSYSPAASAEAYQFPPRSPQPSAMSEVRRLSIIEEGRGQYMYYSSPDVPQIQTIMPAAPAPAADAPSARIAFDPIPETAASVRAGGADEASSELAHDHPVAHVRQAELEGGVVTHRKRRY</sequence>
<gene>
    <name evidence="2" type="ORF">A4X03_0g6375</name>
</gene>
<reference evidence="2" key="2">
    <citation type="journal article" date="2019" name="IMA Fungus">
        <title>Genome sequencing and comparison of five Tilletia species to identify candidate genes for the detection of regulated species infecting wheat.</title>
        <authorList>
            <person name="Nguyen H.D.T."/>
            <person name="Sultana T."/>
            <person name="Kesanakurti P."/>
            <person name="Hambleton S."/>
        </authorList>
    </citation>
    <scope>NUCLEOTIDE SEQUENCE</scope>
    <source>
        <strain evidence="2">DAOMC 238032</strain>
    </source>
</reference>
<feature type="region of interest" description="Disordered" evidence="1">
    <location>
        <begin position="148"/>
        <end position="187"/>
    </location>
</feature>
<feature type="compositionally biased region" description="Low complexity" evidence="1">
    <location>
        <begin position="266"/>
        <end position="280"/>
    </location>
</feature>
<accession>A0A8T8SYE8</accession>
<organism evidence="2 3">
    <name type="scientific">Tilletia caries</name>
    <name type="common">wheat bunt fungus</name>
    <dbReference type="NCBI Taxonomy" id="13290"/>
    <lineage>
        <taxon>Eukaryota</taxon>
        <taxon>Fungi</taxon>
        <taxon>Dikarya</taxon>
        <taxon>Basidiomycota</taxon>
        <taxon>Ustilaginomycotina</taxon>
        <taxon>Exobasidiomycetes</taxon>
        <taxon>Tilletiales</taxon>
        <taxon>Tilletiaceae</taxon>
        <taxon>Tilletia</taxon>
    </lineage>
</organism>
<feature type="region of interest" description="Disordered" evidence="1">
    <location>
        <begin position="21"/>
        <end position="47"/>
    </location>
</feature>
<dbReference type="Proteomes" id="UP000077671">
    <property type="component" value="Unassembled WGS sequence"/>
</dbReference>